<gene>
    <name evidence="2" type="ORF">B0H16DRAFT_1462805</name>
</gene>
<name>A0AAD7IL21_9AGAR</name>
<protein>
    <submittedName>
        <fullName evidence="2">Uncharacterized protein</fullName>
    </submittedName>
</protein>
<feature type="region of interest" description="Disordered" evidence="1">
    <location>
        <begin position="429"/>
        <end position="451"/>
    </location>
</feature>
<accession>A0AAD7IL21</accession>
<sequence length="451" mass="51078">MASRLVEPETELRASRTGSTPLLVSNFHLREDYYSLLKSTNWLRTEQKSVECRGSGNGRWVLTTKRNESVVGMYGRQRSGRSGSRSRRVPHIGPRVPDSANKSSRWKEKREGVTESRRVDRIEGFRQWQRPQNAEDDQIIGSGVGSVPHIGPRVPGFGNTGKLDWILTGRCRRSEWQGTDQKMEAQVSMIKRLERWWMIMFVEGKGFRRIMHVHGRRHRSRRPSREDVRVGVWNLMMQMQMRGCFRGSFEDQTRGAMVGPFILLFERKLEGTAGEECVQKMTPHDEGGQIFYEVGPGRCRWEDADVRGNRGILGFCGSFEDQTHGAMLRWWGFKVRSSEVAAVGEQDGGDKTWPMGAERGKTRGAAYGGRRRLGLGVVGQDTVHGFRHAPMNFEEIAAHECACARQHGVMVNQPSPWRVRQGTNSSRFEFLSPPKRNLTTPASSAASSTAL</sequence>
<organism evidence="2 3">
    <name type="scientific">Mycena metata</name>
    <dbReference type="NCBI Taxonomy" id="1033252"/>
    <lineage>
        <taxon>Eukaryota</taxon>
        <taxon>Fungi</taxon>
        <taxon>Dikarya</taxon>
        <taxon>Basidiomycota</taxon>
        <taxon>Agaricomycotina</taxon>
        <taxon>Agaricomycetes</taxon>
        <taxon>Agaricomycetidae</taxon>
        <taxon>Agaricales</taxon>
        <taxon>Marasmiineae</taxon>
        <taxon>Mycenaceae</taxon>
        <taxon>Mycena</taxon>
    </lineage>
</organism>
<keyword evidence="3" id="KW-1185">Reference proteome</keyword>
<evidence type="ECO:0000256" key="1">
    <source>
        <dbReference type="SAM" id="MobiDB-lite"/>
    </source>
</evidence>
<feature type="region of interest" description="Disordered" evidence="1">
    <location>
        <begin position="345"/>
        <end position="364"/>
    </location>
</feature>
<reference evidence="2" key="1">
    <citation type="submission" date="2023-03" db="EMBL/GenBank/DDBJ databases">
        <title>Massive genome expansion in bonnet fungi (Mycena s.s.) driven by repeated elements and novel gene families across ecological guilds.</title>
        <authorList>
            <consortium name="Lawrence Berkeley National Laboratory"/>
            <person name="Harder C.B."/>
            <person name="Miyauchi S."/>
            <person name="Viragh M."/>
            <person name="Kuo A."/>
            <person name="Thoen E."/>
            <person name="Andreopoulos B."/>
            <person name="Lu D."/>
            <person name="Skrede I."/>
            <person name="Drula E."/>
            <person name="Henrissat B."/>
            <person name="Morin E."/>
            <person name="Kohler A."/>
            <person name="Barry K."/>
            <person name="LaButti K."/>
            <person name="Morin E."/>
            <person name="Salamov A."/>
            <person name="Lipzen A."/>
            <person name="Mereny Z."/>
            <person name="Hegedus B."/>
            <person name="Baldrian P."/>
            <person name="Stursova M."/>
            <person name="Weitz H."/>
            <person name="Taylor A."/>
            <person name="Grigoriev I.V."/>
            <person name="Nagy L.G."/>
            <person name="Martin F."/>
            <person name="Kauserud H."/>
        </authorList>
    </citation>
    <scope>NUCLEOTIDE SEQUENCE</scope>
    <source>
        <strain evidence="2">CBHHK182m</strain>
    </source>
</reference>
<feature type="compositionally biased region" description="Low complexity" evidence="1">
    <location>
        <begin position="439"/>
        <end position="451"/>
    </location>
</feature>
<proteinExistence type="predicted"/>
<dbReference type="EMBL" id="JARKIB010000083">
    <property type="protein sequence ID" value="KAJ7745290.1"/>
    <property type="molecule type" value="Genomic_DNA"/>
</dbReference>
<feature type="region of interest" description="Disordered" evidence="1">
    <location>
        <begin position="75"/>
        <end position="113"/>
    </location>
</feature>
<dbReference type="AlphaFoldDB" id="A0AAD7IL21"/>
<evidence type="ECO:0000313" key="2">
    <source>
        <dbReference type="EMBL" id="KAJ7745290.1"/>
    </source>
</evidence>
<dbReference type="Proteomes" id="UP001215598">
    <property type="component" value="Unassembled WGS sequence"/>
</dbReference>
<evidence type="ECO:0000313" key="3">
    <source>
        <dbReference type="Proteomes" id="UP001215598"/>
    </source>
</evidence>
<comment type="caution">
    <text evidence="2">The sequence shown here is derived from an EMBL/GenBank/DDBJ whole genome shotgun (WGS) entry which is preliminary data.</text>
</comment>